<dbReference type="Gene3D" id="2.20.110.10">
    <property type="entry name" value="Histone H3 K4-specific methyltransferase SET7/9 N-terminal domain"/>
    <property type="match status" value="1"/>
</dbReference>
<dbReference type="PANTHER" id="PTHR33706:SF1">
    <property type="entry name" value="TPR REPEAT PROTEIN"/>
    <property type="match status" value="1"/>
</dbReference>
<reference evidence="1 2" key="1">
    <citation type="submission" date="2019-08" db="EMBL/GenBank/DDBJ databases">
        <title>Draft genome sequence of Ulvibacter marinus type strain NBRC 109484.</title>
        <authorList>
            <person name="Kawano K."/>
            <person name="Ushijima N."/>
            <person name="Kihara M."/>
            <person name="Itoh H."/>
        </authorList>
    </citation>
    <scope>NUCLEOTIDE SEQUENCE [LARGE SCALE GENOMIC DNA]</scope>
    <source>
        <strain evidence="1 2">NBRC 109484</strain>
    </source>
</reference>
<dbReference type="Gene3D" id="3.90.930.1">
    <property type="match status" value="1"/>
</dbReference>
<dbReference type="AlphaFoldDB" id="A0A5J4IZL0"/>
<accession>A0A5J4IZL0</accession>
<name>A0A5J4IZL0_9FLAO</name>
<sequence>MLFLVSTVTLFAQDINHTDAQGNRQGVWKKYFKNTKQLRYEGQFKDGKEIGTFKFYCEECKDQPSVIKEFRSDGSAKVSYFTIKGKLVSEGEMVGKNRQGEWLTYHKKGNKVMMRENYLDNKLEGVVTVYYVNDVVTETTNYVNGLKQGVSKNYSVNGVLLNELNYLDDQLQGRAVYYDSNGQITIEGTYKKGRKDGLWKYYKNGKVELEEMHPKPLITGKKIKN</sequence>
<dbReference type="Pfam" id="PF07661">
    <property type="entry name" value="MORN_2"/>
    <property type="match status" value="1"/>
</dbReference>
<protein>
    <recommendedName>
        <fullName evidence="3">Toxin-antitoxin system YwqK family antitoxin</fullName>
    </recommendedName>
</protein>
<gene>
    <name evidence="1" type="ORF">ULMA_10410</name>
</gene>
<evidence type="ECO:0000313" key="1">
    <source>
        <dbReference type="EMBL" id="GER58933.1"/>
    </source>
</evidence>
<evidence type="ECO:0000313" key="2">
    <source>
        <dbReference type="Proteomes" id="UP000326509"/>
    </source>
</evidence>
<dbReference type="PANTHER" id="PTHR33706">
    <property type="entry name" value="MORN VARIANT REPEAT PROTEIN"/>
    <property type="match status" value="1"/>
</dbReference>
<comment type="caution">
    <text evidence="1">The sequence shown here is derived from an EMBL/GenBank/DDBJ whole genome shotgun (WGS) entry which is preliminary data.</text>
</comment>
<dbReference type="SUPFAM" id="SSF82185">
    <property type="entry name" value="Histone H3 K4-specific methyltransferase SET7/9 N-terminal domain"/>
    <property type="match status" value="2"/>
</dbReference>
<evidence type="ECO:0008006" key="3">
    <source>
        <dbReference type="Google" id="ProtNLM"/>
    </source>
</evidence>
<dbReference type="EMBL" id="BKCG01000002">
    <property type="protein sequence ID" value="GER58933.1"/>
    <property type="molecule type" value="Genomic_DNA"/>
</dbReference>
<dbReference type="Proteomes" id="UP000326509">
    <property type="component" value="Unassembled WGS sequence"/>
</dbReference>
<proteinExistence type="predicted"/>
<organism evidence="1 2">
    <name type="scientific">Patiriisocius marinus</name>
    <dbReference type="NCBI Taxonomy" id="1397112"/>
    <lineage>
        <taxon>Bacteria</taxon>
        <taxon>Pseudomonadati</taxon>
        <taxon>Bacteroidota</taxon>
        <taxon>Flavobacteriia</taxon>
        <taxon>Flavobacteriales</taxon>
        <taxon>Flavobacteriaceae</taxon>
        <taxon>Patiriisocius</taxon>
    </lineage>
</organism>
<dbReference type="InterPro" id="IPR011652">
    <property type="entry name" value="MORN_2"/>
</dbReference>
<keyword evidence="2" id="KW-1185">Reference proteome</keyword>